<dbReference type="EMBL" id="QMQV01000013">
    <property type="protein sequence ID" value="RLE50112.1"/>
    <property type="molecule type" value="Genomic_DNA"/>
</dbReference>
<dbReference type="GO" id="GO:0004190">
    <property type="term" value="F:aspartic-type endopeptidase activity"/>
    <property type="evidence" value="ECO:0007669"/>
    <property type="project" value="UniProtKB-KW"/>
</dbReference>
<dbReference type="Proteomes" id="UP000278475">
    <property type="component" value="Unassembled WGS sequence"/>
</dbReference>
<sequence length="164" mass="18154">MKILIAGIGNRLLGDDGFGSYVAERLSKMMLPKNVDVVDYGCDLRALVSDLLNYQYVIFVDAIPRGLEAGTVYKVELTEKDVEIINPEDVAQLMKISSHELNVEIALALAKQLGCTLKKCLIIGVEPESFEIGMRLSDSVSKAVDIVIEEVLKEVERILNQTKK</sequence>
<dbReference type="InterPro" id="IPR023430">
    <property type="entry name" value="Pept_HybD-like_dom_sf"/>
</dbReference>
<dbReference type="GO" id="GO:0016485">
    <property type="term" value="P:protein processing"/>
    <property type="evidence" value="ECO:0007669"/>
    <property type="project" value="TreeGrafter"/>
</dbReference>
<keyword evidence="2" id="KW-0645">Protease</keyword>
<evidence type="ECO:0000256" key="2">
    <source>
        <dbReference type="ARBA" id="ARBA00022670"/>
    </source>
</evidence>
<dbReference type="PANTHER" id="PTHR30302">
    <property type="entry name" value="HYDROGENASE 1 MATURATION PROTEASE"/>
    <property type="match status" value="1"/>
</dbReference>
<name>A0A497ESU9_9CREN</name>
<comment type="caution">
    <text evidence="5">The sequence shown here is derived from an EMBL/GenBank/DDBJ whole genome shotgun (WGS) entry which is preliminary data.</text>
</comment>
<dbReference type="Pfam" id="PF01750">
    <property type="entry name" value="HycI"/>
    <property type="match status" value="1"/>
</dbReference>
<dbReference type="AlphaFoldDB" id="A0A497ESU9"/>
<accession>A0A497ESU9</accession>
<evidence type="ECO:0000313" key="6">
    <source>
        <dbReference type="Proteomes" id="UP000278475"/>
    </source>
</evidence>
<protein>
    <recommendedName>
        <fullName evidence="7">Hydrogenase maturation protease</fullName>
    </recommendedName>
</protein>
<gene>
    <name evidence="5" type="ORF">DRJ31_02600</name>
</gene>
<reference evidence="5 6" key="1">
    <citation type="submission" date="2018-06" db="EMBL/GenBank/DDBJ databases">
        <title>Extensive metabolic versatility and redundancy in microbially diverse, dynamic hydrothermal sediments.</title>
        <authorList>
            <person name="Dombrowski N."/>
            <person name="Teske A."/>
            <person name="Baker B.J."/>
        </authorList>
    </citation>
    <scope>NUCLEOTIDE SEQUENCE [LARGE SCALE GENOMIC DNA]</scope>
    <source>
        <strain evidence="5">B66_G16</strain>
    </source>
</reference>
<proteinExistence type="inferred from homology"/>
<keyword evidence="4" id="KW-0378">Hydrolase</keyword>
<evidence type="ECO:0000256" key="1">
    <source>
        <dbReference type="ARBA" id="ARBA00006814"/>
    </source>
</evidence>
<dbReference type="InterPro" id="IPR000671">
    <property type="entry name" value="Peptidase_A31"/>
</dbReference>
<dbReference type="CDD" id="cd00518">
    <property type="entry name" value="H2MP"/>
    <property type="match status" value="1"/>
</dbReference>
<organism evidence="5 6">
    <name type="scientific">Thermoproteota archaeon</name>
    <dbReference type="NCBI Taxonomy" id="2056631"/>
    <lineage>
        <taxon>Archaea</taxon>
        <taxon>Thermoproteota</taxon>
    </lineage>
</organism>
<evidence type="ECO:0008006" key="7">
    <source>
        <dbReference type="Google" id="ProtNLM"/>
    </source>
</evidence>
<dbReference type="SUPFAM" id="SSF53163">
    <property type="entry name" value="HybD-like"/>
    <property type="match status" value="1"/>
</dbReference>
<evidence type="ECO:0000256" key="3">
    <source>
        <dbReference type="ARBA" id="ARBA00022750"/>
    </source>
</evidence>
<dbReference type="GO" id="GO:0008047">
    <property type="term" value="F:enzyme activator activity"/>
    <property type="evidence" value="ECO:0007669"/>
    <property type="project" value="InterPro"/>
</dbReference>
<comment type="similarity">
    <text evidence="1">Belongs to the peptidase A31 family.</text>
</comment>
<dbReference type="Gene3D" id="3.40.50.1450">
    <property type="entry name" value="HybD-like"/>
    <property type="match status" value="1"/>
</dbReference>
<dbReference type="PRINTS" id="PR00446">
    <property type="entry name" value="HYDRGNUPTAKE"/>
</dbReference>
<dbReference type="NCBIfam" id="TIGR00072">
    <property type="entry name" value="hydrog_prot"/>
    <property type="match status" value="1"/>
</dbReference>
<evidence type="ECO:0000313" key="5">
    <source>
        <dbReference type="EMBL" id="RLE50112.1"/>
    </source>
</evidence>
<dbReference type="PANTHER" id="PTHR30302:SF1">
    <property type="entry name" value="HYDROGENASE 2 MATURATION PROTEASE"/>
    <property type="match status" value="1"/>
</dbReference>
<keyword evidence="3" id="KW-0064">Aspartyl protease</keyword>
<evidence type="ECO:0000256" key="4">
    <source>
        <dbReference type="ARBA" id="ARBA00022801"/>
    </source>
</evidence>